<accession>A0A7L4ZY99</accession>
<feature type="compositionally biased region" description="Basic and acidic residues" evidence="1">
    <location>
        <begin position="123"/>
        <end position="147"/>
    </location>
</feature>
<keyword evidence="2" id="KW-0472">Membrane</keyword>
<organism evidence="3 4">
    <name type="scientific">Hymenobacter busanensis</name>
    <dbReference type="NCBI Taxonomy" id="2607656"/>
    <lineage>
        <taxon>Bacteria</taxon>
        <taxon>Pseudomonadati</taxon>
        <taxon>Bacteroidota</taxon>
        <taxon>Cytophagia</taxon>
        <taxon>Cytophagales</taxon>
        <taxon>Hymenobacteraceae</taxon>
        <taxon>Hymenobacter</taxon>
    </lineage>
</organism>
<sequence>MAVEFREEHRREALIGTLVFHGLLALLFFLIVFKNPPDDIVLNGGGGVELNYGLDEAGSGDVQTTAPANDSPNREDSRPPAQQPDPEPQPAERTPPVAQAPTEEKIITSEAEENDVKIPPVEKPAEKPREEPVKPAEPEKPKVDRRAVFTPRGAANGGGNGTSGTSNSPSGNNNGDKPGSVGDQGSPDGTLDGRALYGSPGSGGGSGGGDGMGDGFGNSGWAFENTPRVEPLDNEGGYVRLKIKIDEDGEIVAVTKVASNMSAQQVQACINAVTNKATFRRVKGGTGGATGFYTYKFRVE</sequence>
<name>A0A7L4ZY99_9BACT</name>
<dbReference type="RefSeq" id="WP_151077538.1">
    <property type="nucleotide sequence ID" value="NZ_CP047647.1"/>
</dbReference>
<evidence type="ECO:0000313" key="4">
    <source>
        <dbReference type="Proteomes" id="UP000326380"/>
    </source>
</evidence>
<evidence type="ECO:0000256" key="1">
    <source>
        <dbReference type="SAM" id="MobiDB-lite"/>
    </source>
</evidence>
<feature type="transmembrane region" description="Helical" evidence="2">
    <location>
        <begin position="12"/>
        <end position="33"/>
    </location>
</feature>
<dbReference type="AlphaFoldDB" id="A0A7L4ZY99"/>
<feature type="compositionally biased region" description="Gly residues" evidence="1">
    <location>
        <begin position="200"/>
        <end position="218"/>
    </location>
</feature>
<comment type="caution">
    <text evidence="3">The sequence shown here is derived from an EMBL/GenBank/DDBJ whole genome shotgun (WGS) entry which is preliminary data.</text>
</comment>
<dbReference type="EMBL" id="VTWU01000001">
    <property type="protein sequence ID" value="KAA9339837.1"/>
    <property type="molecule type" value="Genomic_DNA"/>
</dbReference>
<gene>
    <name evidence="3" type="ORF">F0P96_04265</name>
</gene>
<feature type="compositionally biased region" description="Low complexity" evidence="1">
    <location>
        <begin position="163"/>
        <end position="175"/>
    </location>
</feature>
<keyword evidence="2" id="KW-0812">Transmembrane</keyword>
<evidence type="ECO:0000313" key="3">
    <source>
        <dbReference type="EMBL" id="KAA9339837.1"/>
    </source>
</evidence>
<keyword evidence="4" id="KW-1185">Reference proteome</keyword>
<evidence type="ECO:0000256" key="2">
    <source>
        <dbReference type="SAM" id="Phobius"/>
    </source>
</evidence>
<reference evidence="3 4" key="1">
    <citation type="submission" date="2019-09" db="EMBL/GenBank/DDBJ databases">
        <title>Genome sequence of Hymenobacter sp. M3.</title>
        <authorList>
            <person name="Srinivasan S."/>
        </authorList>
    </citation>
    <scope>NUCLEOTIDE SEQUENCE [LARGE SCALE GENOMIC DNA]</scope>
    <source>
        <strain evidence="3 4">M3</strain>
    </source>
</reference>
<keyword evidence="2" id="KW-1133">Transmembrane helix</keyword>
<feature type="compositionally biased region" description="Polar residues" evidence="1">
    <location>
        <begin position="61"/>
        <end position="71"/>
    </location>
</feature>
<proteinExistence type="predicted"/>
<dbReference type="Proteomes" id="UP000326380">
    <property type="component" value="Unassembled WGS sequence"/>
</dbReference>
<feature type="region of interest" description="Disordered" evidence="1">
    <location>
        <begin position="54"/>
        <end position="233"/>
    </location>
</feature>
<protein>
    <submittedName>
        <fullName evidence="3">Uncharacterized protein</fullName>
    </submittedName>
</protein>